<gene>
    <name evidence="2" type="ORF">IDM40_03915</name>
</gene>
<organism evidence="2 3">
    <name type="scientific">Nocardiopsis coralli</name>
    <dbReference type="NCBI Taxonomy" id="2772213"/>
    <lineage>
        <taxon>Bacteria</taxon>
        <taxon>Bacillati</taxon>
        <taxon>Actinomycetota</taxon>
        <taxon>Actinomycetes</taxon>
        <taxon>Streptosporangiales</taxon>
        <taxon>Nocardiopsidaceae</taxon>
        <taxon>Nocardiopsis</taxon>
    </lineage>
</organism>
<sequence>MTPQAQGLWARLLVRALVVAAAGVMALGFLGAGAAVLVAALTVLTYVLLWLRSRFVGGAWPFLPGHGEDAGEAPDPTDFR</sequence>
<protein>
    <submittedName>
        <fullName evidence="2">Uncharacterized protein</fullName>
    </submittedName>
</protein>
<proteinExistence type="predicted"/>
<evidence type="ECO:0000313" key="2">
    <source>
        <dbReference type="EMBL" id="MBE2997860.1"/>
    </source>
</evidence>
<feature type="transmembrane region" description="Helical" evidence="1">
    <location>
        <begin position="35"/>
        <end position="51"/>
    </location>
</feature>
<evidence type="ECO:0000313" key="3">
    <source>
        <dbReference type="Proteomes" id="UP000806528"/>
    </source>
</evidence>
<keyword evidence="1" id="KW-1133">Transmembrane helix</keyword>
<accession>A0ABR9P270</accession>
<dbReference type="Proteomes" id="UP000806528">
    <property type="component" value="Unassembled WGS sequence"/>
</dbReference>
<comment type="caution">
    <text evidence="2">The sequence shown here is derived from an EMBL/GenBank/DDBJ whole genome shotgun (WGS) entry which is preliminary data.</text>
</comment>
<dbReference type="EMBL" id="JADBGI010000003">
    <property type="protein sequence ID" value="MBE2997860.1"/>
    <property type="molecule type" value="Genomic_DNA"/>
</dbReference>
<keyword evidence="3" id="KW-1185">Reference proteome</keyword>
<reference evidence="2 3" key="1">
    <citation type="submission" date="2020-09" db="EMBL/GenBank/DDBJ databases">
        <title>Diversity and distribution of actinomycetes associated with coral in the coast of Hainan.</title>
        <authorList>
            <person name="Li F."/>
        </authorList>
    </citation>
    <scope>NUCLEOTIDE SEQUENCE [LARGE SCALE GENOMIC DNA]</scope>
    <source>
        <strain evidence="2 3">HNM0947</strain>
    </source>
</reference>
<evidence type="ECO:0000256" key="1">
    <source>
        <dbReference type="SAM" id="Phobius"/>
    </source>
</evidence>
<keyword evidence="1" id="KW-0472">Membrane</keyword>
<name>A0ABR9P270_9ACTN</name>
<dbReference type="RefSeq" id="WP_193120512.1">
    <property type="nucleotide sequence ID" value="NZ_JADBGI010000003.1"/>
</dbReference>
<feature type="transmembrane region" description="Helical" evidence="1">
    <location>
        <begin position="12"/>
        <end position="29"/>
    </location>
</feature>
<keyword evidence="1" id="KW-0812">Transmembrane</keyword>